<evidence type="ECO:0000259" key="1">
    <source>
        <dbReference type="Pfam" id="PF06114"/>
    </source>
</evidence>
<dbReference type="Pfam" id="PF06114">
    <property type="entry name" value="Peptidase_M78"/>
    <property type="match status" value="1"/>
</dbReference>
<dbReference type="Proteomes" id="UP000029914">
    <property type="component" value="Chromosome"/>
</dbReference>
<dbReference type="AlphaFoldDB" id="A0A097IDF0"/>
<reference evidence="2 3" key="1">
    <citation type="submission" date="2013-09" db="EMBL/GenBank/DDBJ databases">
        <title>Complete genome sequence of Corynebacterium doosanense CAU 212(T) (=DSM 45436(T)), isolated from activated sludge.</title>
        <authorList>
            <person name="Schaffert L."/>
            <person name="Albersmeier A."/>
            <person name="Kalinowski J."/>
            <person name="Ruckert C."/>
        </authorList>
    </citation>
    <scope>NUCLEOTIDE SEQUENCE [LARGE SCALE GENOMIC DNA]</scope>
    <source>
        <strain evidence="2 3">CAU 212</strain>
    </source>
</reference>
<organism evidence="2 3">
    <name type="scientific">Corynebacterium doosanense CAU 212 = DSM 45436</name>
    <dbReference type="NCBI Taxonomy" id="558173"/>
    <lineage>
        <taxon>Bacteria</taxon>
        <taxon>Bacillati</taxon>
        <taxon>Actinomycetota</taxon>
        <taxon>Actinomycetes</taxon>
        <taxon>Mycobacteriales</taxon>
        <taxon>Corynebacteriaceae</taxon>
        <taxon>Corynebacterium</taxon>
    </lineage>
</organism>
<dbReference type="RefSeq" id="WP_018021485.1">
    <property type="nucleotide sequence ID" value="NZ_AQUX01000002.1"/>
</dbReference>
<dbReference type="eggNOG" id="COG2856">
    <property type="taxonomic scope" value="Bacteria"/>
</dbReference>
<evidence type="ECO:0000313" key="2">
    <source>
        <dbReference type="EMBL" id="AIT60152.1"/>
    </source>
</evidence>
<proteinExistence type="predicted"/>
<feature type="domain" description="IrrE N-terminal-like" evidence="1">
    <location>
        <begin position="22"/>
        <end position="114"/>
    </location>
</feature>
<accession>A0A097IDF0</accession>
<evidence type="ECO:0000313" key="3">
    <source>
        <dbReference type="Proteomes" id="UP000029914"/>
    </source>
</evidence>
<name>A0A097IDF0_9CORY</name>
<protein>
    <recommendedName>
        <fullName evidence="1">IrrE N-terminal-like domain-containing protein</fullName>
    </recommendedName>
</protein>
<dbReference type="InterPro" id="IPR010359">
    <property type="entry name" value="IrrE_HExxH"/>
</dbReference>
<gene>
    <name evidence="2" type="ORF">CDOO_01810</name>
</gene>
<sequence>MTITTAPDEWTIRLGLVVLTHEGGEKGRRYPGGVITLRSDLGPIARRCTLMHEIGHVIHDDEPGTPAWRDARQEKRADEWAVTQLVSCEDYATAENLVGSSEGALARELGITTHLLRVWRGLHERRTAA</sequence>
<dbReference type="KEGG" id="cdo:CDOO_01810"/>
<dbReference type="HOGENOM" id="CLU_134881_1_0_11"/>
<dbReference type="STRING" id="558173.CDOO_01810"/>
<dbReference type="EMBL" id="CP006764">
    <property type="protein sequence ID" value="AIT60152.1"/>
    <property type="molecule type" value="Genomic_DNA"/>
</dbReference>
<keyword evidence="3" id="KW-1185">Reference proteome</keyword>